<dbReference type="PRINTS" id="PR00368">
    <property type="entry name" value="FADPNR"/>
</dbReference>
<organism evidence="6 7">
    <name type="scientific">Geodermatophilus ruber</name>
    <dbReference type="NCBI Taxonomy" id="504800"/>
    <lineage>
        <taxon>Bacteria</taxon>
        <taxon>Bacillati</taxon>
        <taxon>Actinomycetota</taxon>
        <taxon>Actinomycetes</taxon>
        <taxon>Geodermatophilales</taxon>
        <taxon>Geodermatophilaceae</taxon>
        <taxon>Geodermatophilus</taxon>
    </lineage>
</organism>
<gene>
    <name evidence="6" type="ORF">SAMN04488085_11642</name>
</gene>
<dbReference type="EMBL" id="FOSW01000016">
    <property type="protein sequence ID" value="SFL72096.1"/>
    <property type="molecule type" value="Genomic_DNA"/>
</dbReference>
<dbReference type="InterPro" id="IPR023753">
    <property type="entry name" value="FAD/NAD-binding_dom"/>
</dbReference>
<dbReference type="PANTHER" id="PTHR48105">
    <property type="entry name" value="THIOREDOXIN REDUCTASE 1-RELATED-RELATED"/>
    <property type="match status" value="1"/>
</dbReference>
<dbReference type="InterPro" id="IPR050097">
    <property type="entry name" value="Ferredoxin-NADP_redctase_2"/>
</dbReference>
<dbReference type="CDD" id="cd02440">
    <property type="entry name" value="AdoMet_MTases"/>
    <property type="match status" value="1"/>
</dbReference>
<comment type="catalytic activity">
    <reaction evidence="3">
        <text>[thioredoxin]-dithiol + NADP(+) = [thioredoxin]-disulfide + NADPH + H(+)</text>
        <dbReference type="Rhea" id="RHEA:20345"/>
        <dbReference type="Rhea" id="RHEA-COMP:10698"/>
        <dbReference type="Rhea" id="RHEA-COMP:10700"/>
        <dbReference type="ChEBI" id="CHEBI:15378"/>
        <dbReference type="ChEBI" id="CHEBI:29950"/>
        <dbReference type="ChEBI" id="CHEBI:50058"/>
        <dbReference type="ChEBI" id="CHEBI:57783"/>
        <dbReference type="ChEBI" id="CHEBI:58349"/>
        <dbReference type="EC" id="1.8.1.9"/>
    </reaction>
</comment>
<evidence type="ECO:0000259" key="5">
    <source>
        <dbReference type="Pfam" id="PF13649"/>
    </source>
</evidence>
<dbReference type="InterPro" id="IPR041698">
    <property type="entry name" value="Methyltransf_25"/>
</dbReference>
<dbReference type="Pfam" id="PF13649">
    <property type="entry name" value="Methyltransf_25"/>
    <property type="match status" value="1"/>
</dbReference>
<feature type="domain" description="Methyltransferase" evidence="5">
    <location>
        <begin position="368"/>
        <end position="461"/>
    </location>
</feature>
<dbReference type="InterPro" id="IPR036188">
    <property type="entry name" value="FAD/NAD-bd_sf"/>
</dbReference>
<evidence type="ECO:0000313" key="7">
    <source>
        <dbReference type="Proteomes" id="UP000199152"/>
    </source>
</evidence>
<dbReference type="STRING" id="504800.SAMN04488085_11642"/>
<dbReference type="AlphaFoldDB" id="A0A1I4K169"/>
<reference evidence="6 7" key="1">
    <citation type="submission" date="2016-10" db="EMBL/GenBank/DDBJ databases">
        <authorList>
            <person name="de Groot N.N."/>
        </authorList>
    </citation>
    <scope>NUCLEOTIDE SEQUENCE [LARGE SCALE GENOMIC DNA]</scope>
    <source>
        <strain evidence="6 7">DSM 45317</strain>
    </source>
</reference>
<keyword evidence="2" id="KW-0560">Oxidoreductase</keyword>
<feature type="domain" description="FAD/NAD(P)-binding" evidence="4">
    <location>
        <begin position="5"/>
        <end position="288"/>
    </location>
</feature>
<evidence type="ECO:0000256" key="2">
    <source>
        <dbReference type="ARBA" id="ARBA00023002"/>
    </source>
</evidence>
<dbReference type="RefSeq" id="WP_091328962.1">
    <property type="nucleotide sequence ID" value="NZ_FOSW01000016.1"/>
</dbReference>
<sequence length="528" mass="55025">MEQQYDVVVVGGGAAGLSGALALSRARRSVLVVDDGAPRNAPAGHVHNYLGREGTPPGELLTAGRREAAGYGAEFLAGEATGARPVDDGFVVDLCNGSSVRGRRLLVTTGLVDELPDVPGVRELWGRDVLHCPYCHGWEVRDQPVGVLSTGPLGVHGALLWRQWSADVTLFQHTGPAPTDEEREQLSARGISVVPGEVAGLVTAGDRLSGVRLVSGQVVPRAALVVAPRFTARSGLLDALGLPAVDQEMAGHVFGSAVPSDPWGATAVPGVWVAGNVTDLRAQVISSAAAGLNTAAAINADLIAEDTRRAVADRAGQHGHGTAHRHACTAQDAAAWDERYLSSPSVWSGRPNAALVAEVADLPPGRALDLGSGEGGDAVWLASRGWRVTGVDWSPTALQRAAVHAAEAGVGDRVEWVTADLTTWTPPAGAFDLIAAAFLHPTAAERAALLARLASALAPGGALVWVGHDYTEERAVWGADRFADVDDVVADLPGDWEVLVAEQRPREARGHEGGAPPLVDVVVRARRR</sequence>
<name>A0A1I4K169_9ACTN</name>
<dbReference type="Gene3D" id="3.40.50.150">
    <property type="entry name" value="Vaccinia Virus protein VP39"/>
    <property type="match status" value="1"/>
</dbReference>
<dbReference type="InParanoid" id="A0A1I4K169"/>
<evidence type="ECO:0000256" key="3">
    <source>
        <dbReference type="ARBA" id="ARBA00048132"/>
    </source>
</evidence>
<dbReference type="Gene3D" id="3.50.50.60">
    <property type="entry name" value="FAD/NAD(P)-binding domain"/>
    <property type="match status" value="2"/>
</dbReference>
<evidence type="ECO:0000259" key="4">
    <source>
        <dbReference type="Pfam" id="PF07992"/>
    </source>
</evidence>
<dbReference type="Proteomes" id="UP000199152">
    <property type="component" value="Unassembled WGS sequence"/>
</dbReference>
<proteinExistence type="predicted"/>
<evidence type="ECO:0000256" key="1">
    <source>
        <dbReference type="ARBA" id="ARBA00022630"/>
    </source>
</evidence>
<dbReference type="SUPFAM" id="SSF53335">
    <property type="entry name" value="S-adenosyl-L-methionine-dependent methyltransferases"/>
    <property type="match status" value="1"/>
</dbReference>
<protein>
    <submittedName>
        <fullName evidence="6">Thioredoxin reductase</fullName>
    </submittedName>
</protein>
<dbReference type="Pfam" id="PF07992">
    <property type="entry name" value="Pyr_redox_2"/>
    <property type="match status" value="1"/>
</dbReference>
<accession>A0A1I4K169</accession>
<dbReference type="SUPFAM" id="SSF51905">
    <property type="entry name" value="FAD/NAD(P)-binding domain"/>
    <property type="match status" value="1"/>
</dbReference>
<dbReference type="InterPro" id="IPR029063">
    <property type="entry name" value="SAM-dependent_MTases_sf"/>
</dbReference>
<keyword evidence="1" id="KW-0285">Flavoprotein</keyword>
<keyword evidence="7" id="KW-1185">Reference proteome</keyword>
<dbReference type="OrthoDB" id="9786503at2"/>
<dbReference type="GO" id="GO:0004791">
    <property type="term" value="F:thioredoxin-disulfide reductase (NADPH) activity"/>
    <property type="evidence" value="ECO:0007669"/>
    <property type="project" value="UniProtKB-EC"/>
</dbReference>
<dbReference type="PRINTS" id="PR00469">
    <property type="entry name" value="PNDRDTASEII"/>
</dbReference>
<evidence type="ECO:0000313" key="6">
    <source>
        <dbReference type="EMBL" id="SFL72096.1"/>
    </source>
</evidence>